<dbReference type="Gene3D" id="3.90.1150.10">
    <property type="entry name" value="Aspartate Aminotransferase, domain 1"/>
    <property type="match status" value="1"/>
</dbReference>
<dbReference type="InterPro" id="IPR015424">
    <property type="entry name" value="PyrdxlP-dep_Trfase"/>
</dbReference>
<dbReference type="PANTHER" id="PTHR43713">
    <property type="entry name" value="GLUTAMATE-1-SEMIALDEHYDE 2,1-AMINOMUTASE"/>
    <property type="match status" value="1"/>
</dbReference>
<dbReference type="Proteomes" id="UP000199150">
    <property type="component" value="Unassembled WGS sequence"/>
</dbReference>
<proteinExistence type="inferred from homology"/>
<keyword evidence="5" id="KW-1185">Reference proteome</keyword>
<name>A0A1G4SAS0_9CAUL</name>
<evidence type="ECO:0000256" key="2">
    <source>
        <dbReference type="ARBA" id="ARBA00022898"/>
    </source>
</evidence>
<accession>A0A1G4SAS0</accession>
<dbReference type="AlphaFoldDB" id="A0A1G4SAS0"/>
<evidence type="ECO:0000313" key="4">
    <source>
        <dbReference type="EMBL" id="SCW66294.1"/>
    </source>
</evidence>
<dbReference type="RefSeq" id="WP_090648471.1">
    <property type="nucleotide sequence ID" value="NZ_CBCRYE010000002.1"/>
</dbReference>
<dbReference type="NCBIfam" id="NF005453">
    <property type="entry name" value="PRK07046.1"/>
    <property type="match status" value="1"/>
</dbReference>
<sequence length="444" mass="48297">MSDLQSFLVQQREIFTANHDVSRTWARNASAWRGGVPMHWMRDWAAPFPIYVQSAKAATLTDVDGHAYDDFCLGDTPSMFGHARPELAAAIAKQASEGVGFMLPTPLANEVGDLLRARFGMAQWQVATTASDANRAVIRWARAITKRDKILIFDGCYHGMVDDCFLALYEGRPANKKGLIGQVVDQTRTTKVIPFNDLPALSQALAEGDVAAVLAEPVMTNCGMIQPIEGFNERLRDLCTQHGTLLILDETHTLSSGSSGYTGAHDLKPDMFVVGKAIAGGIPAAVWGVTSEIAARMDQAQAKIGPGQSGIGTTLSGNALVMAAIKTMLTEVMTEEGYKHMLRGAAYLVAGLRDVIKRYDLPWSVVHVGARAELIFAPQPPKNAEAMRRHLDHDLLEVFHLYLINKGVLIAPFHNMMLISPQTGFDAIDRLVTAVASFSQELNA</sequence>
<dbReference type="STRING" id="260084.SAMN02927928_2514"/>
<evidence type="ECO:0000256" key="3">
    <source>
        <dbReference type="RuleBase" id="RU003560"/>
    </source>
</evidence>
<dbReference type="Pfam" id="PF00202">
    <property type="entry name" value="Aminotran_3"/>
    <property type="match status" value="1"/>
</dbReference>
<dbReference type="GO" id="GO:0008483">
    <property type="term" value="F:transaminase activity"/>
    <property type="evidence" value="ECO:0007669"/>
    <property type="project" value="InterPro"/>
</dbReference>
<comment type="cofactor">
    <cofactor evidence="1">
        <name>pyridoxal 5'-phosphate</name>
        <dbReference type="ChEBI" id="CHEBI:597326"/>
    </cofactor>
</comment>
<protein>
    <submittedName>
        <fullName evidence="4">Glutamate-1-semialdehyde 2,1-aminomutase</fullName>
    </submittedName>
</protein>
<dbReference type="SUPFAM" id="SSF53383">
    <property type="entry name" value="PLP-dependent transferases"/>
    <property type="match status" value="1"/>
</dbReference>
<evidence type="ECO:0000313" key="5">
    <source>
        <dbReference type="Proteomes" id="UP000199150"/>
    </source>
</evidence>
<dbReference type="PANTHER" id="PTHR43713:SF3">
    <property type="entry name" value="GLUTAMATE-1-SEMIALDEHYDE 2,1-AMINOMUTASE 1, CHLOROPLASTIC-RELATED"/>
    <property type="match status" value="1"/>
</dbReference>
<gene>
    <name evidence="4" type="ORF">SAMN02927928_2514</name>
</gene>
<comment type="similarity">
    <text evidence="3">Belongs to the class-III pyridoxal-phosphate-dependent aminotransferase family.</text>
</comment>
<dbReference type="OrthoDB" id="9801052at2"/>
<evidence type="ECO:0000256" key="1">
    <source>
        <dbReference type="ARBA" id="ARBA00001933"/>
    </source>
</evidence>
<reference evidence="5" key="1">
    <citation type="submission" date="2016-10" db="EMBL/GenBank/DDBJ databases">
        <authorList>
            <person name="Varghese N."/>
            <person name="Submissions S."/>
        </authorList>
    </citation>
    <scope>NUCLEOTIDE SEQUENCE [LARGE SCALE GENOMIC DNA]</scope>
    <source>
        <strain evidence="5">CGMCC 1.3431</strain>
    </source>
</reference>
<dbReference type="GO" id="GO:0030170">
    <property type="term" value="F:pyridoxal phosphate binding"/>
    <property type="evidence" value="ECO:0007669"/>
    <property type="project" value="InterPro"/>
</dbReference>
<dbReference type="InterPro" id="IPR015421">
    <property type="entry name" value="PyrdxlP-dep_Trfase_major"/>
</dbReference>
<keyword evidence="2 3" id="KW-0663">Pyridoxal phosphate</keyword>
<organism evidence="4 5">
    <name type="scientific">Asticcacaulis taihuensis</name>
    <dbReference type="NCBI Taxonomy" id="260084"/>
    <lineage>
        <taxon>Bacteria</taxon>
        <taxon>Pseudomonadati</taxon>
        <taxon>Pseudomonadota</taxon>
        <taxon>Alphaproteobacteria</taxon>
        <taxon>Caulobacterales</taxon>
        <taxon>Caulobacteraceae</taxon>
        <taxon>Asticcacaulis</taxon>
    </lineage>
</organism>
<dbReference type="EMBL" id="FMTS01000004">
    <property type="protein sequence ID" value="SCW66294.1"/>
    <property type="molecule type" value="Genomic_DNA"/>
</dbReference>
<dbReference type="InterPro" id="IPR015422">
    <property type="entry name" value="PyrdxlP-dep_Trfase_small"/>
</dbReference>
<dbReference type="InterPro" id="IPR005814">
    <property type="entry name" value="Aminotrans_3"/>
</dbReference>
<dbReference type="Gene3D" id="3.40.640.10">
    <property type="entry name" value="Type I PLP-dependent aspartate aminotransferase-like (Major domain)"/>
    <property type="match status" value="1"/>
</dbReference>